<dbReference type="Proteomes" id="UP001174909">
    <property type="component" value="Unassembled WGS sequence"/>
</dbReference>
<comment type="caution">
    <text evidence="1">The sequence shown here is derived from an EMBL/GenBank/DDBJ whole genome shotgun (WGS) entry which is preliminary data.</text>
</comment>
<accession>A0AA35XCR5</accession>
<organism evidence="1 2">
    <name type="scientific">Geodia barretti</name>
    <name type="common">Barrett's horny sponge</name>
    <dbReference type="NCBI Taxonomy" id="519541"/>
    <lineage>
        <taxon>Eukaryota</taxon>
        <taxon>Metazoa</taxon>
        <taxon>Porifera</taxon>
        <taxon>Demospongiae</taxon>
        <taxon>Heteroscleromorpha</taxon>
        <taxon>Tetractinellida</taxon>
        <taxon>Astrophorina</taxon>
        <taxon>Geodiidae</taxon>
        <taxon>Geodia</taxon>
    </lineage>
</organism>
<reference evidence="1" key="1">
    <citation type="submission" date="2023-03" db="EMBL/GenBank/DDBJ databases">
        <authorList>
            <person name="Steffen K."/>
            <person name="Cardenas P."/>
        </authorList>
    </citation>
    <scope>NUCLEOTIDE SEQUENCE</scope>
</reference>
<feature type="non-terminal residue" evidence="1">
    <location>
        <position position="1"/>
    </location>
</feature>
<gene>
    <name evidence="1" type="ORF">GBAR_LOCUS26335</name>
</gene>
<proteinExistence type="predicted"/>
<sequence length="82" mass="8809">MSNWQESAVTKTVIELMMRTRKDGAQKVLNADLGWRNLIVDNTIGGPSYTTATPPTIRGSGVGLSARCVGSVIDPPHLISEQ</sequence>
<dbReference type="EMBL" id="CASHTH010003666">
    <property type="protein sequence ID" value="CAI8047621.1"/>
    <property type="molecule type" value="Genomic_DNA"/>
</dbReference>
<dbReference type="AlphaFoldDB" id="A0AA35XCR5"/>
<keyword evidence="2" id="KW-1185">Reference proteome</keyword>
<evidence type="ECO:0000313" key="1">
    <source>
        <dbReference type="EMBL" id="CAI8047621.1"/>
    </source>
</evidence>
<evidence type="ECO:0000313" key="2">
    <source>
        <dbReference type="Proteomes" id="UP001174909"/>
    </source>
</evidence>
<protein>
    <submittedName>
        <fullName evidence="1">Uncharacterized protein</fullName>
    </submittedName>
</protein>
<name>A0AA35XCR5_GEOBA</name>